<dbReference type="FunFam" id="3.30.1180.20:FF:000001">
    <property type="entry name" value="Dihydroxyacetone kinase 1"/>
    <property type="match status" value="1"/>
</dbReference>
<gene>
    <name evidence="19" type="ORF">V9T40_007272</name>
</gene>
<evidence type="ECO:0000256" key="10">
    <source>
        <dbReference type="ARBA" id="ARBA00023285"/>
    </source>
</evidence>
<dbReference type="GO" id="GO:0004371">
    <property type="term" value="F:glycerone kinase activity"/>
    <property type="evidence" value="ECO:0007669"/>
    <property type="project" value="UniProtKB-EC"/>
</dbReference>
<dbReference type="EC" id="2.7.1.29" evidence="2"/>
<dbReference type="GO" id="GO:0050354">
    <property type="term" value="F:triokinase activity"/>
    <property type="evidence" value="ECO:0007669"/>
    <property type="project" value="UniProtKB-EC"/>
</dbReference>
<dbReference type="PROSITE" id="PS51480">
    <property type="entry name" value="DHAL"/>
    <property type="match status" value="1"/>
</dbReference>
<evidence type="ECO:0000313" key="19">
    <source>
        <dbReference type="EMBL" id="KAK7605414.1"/>
    </source>
</evidence>
<dbReference type="Gene3D" id="3.40.50.10440">
    <property type="entry name" value="Dihydroxyacetone kinase, domain 1"/>
    <property type="match status" value="1"/>
</dbReference>
<dbReference type="InterPro" id="IPR036117">
    <property type="entry name" value="DhaL_dom_sf"/>
</dbReference>
<dbReference type="EMBL" id="JBBCAQ010000002">
    <property type="protein sequence ID" value="KAK7605414.1"/>
    <property type="molecule type" value="Genomic_DNA"/>
</dbReference>
<dbReference type="Gene3D" id="3.30.1180.20">
    <property type="entry name" value="Dihydroxyacetone kinase, domain 2"/>
    <property type="match status" value="2"/>
</dbReference>
<keyword evidence="8" id="KW-0418">Kinase</keyword>
<dbReference type="EC" id="4.6.1.15" evidence="4"/>
<keyword evidence="6" id="KW-0808">Transferase</keyword>
<keyword evidence="10" id="KW-0170">Cobalt</keyword>
<protein>
    <recommendedName>
        <fullName evidence="5">Triokinase/FMN cyclase</fullName>
        <ecNumber evidence="3">2.7.1.28</ecNumber>
        <ecNumber evidence="2">2.7.1.29</ecNumber>
        <ecNumber evidence="4">4.6.1.15</ecNumber>
    </recommendedName>
    <alternativeName>
        <fullName evidence="11">Bifunctional ATP-dependent dihydroxyacetone kinase/FAD-AMP lyase (cyclizing)</fullName>
    </alternativeName>
</protein>
<evidence type="ECO:0000256" key="8">
    <source>
        <dbReference type="ARBA" id="ARBA00022777"/>
    </source>
</evidence>
<evidence type="ECO:0000256" key="4">
    <source>
        <dbReference type="ARBA" id="ARBA00012578"/>
    </source>
</evidence>
<dbReference type="SUPFAM" id="SSF101473">
    <property type="entry name" value="DhaL-like"/>
    <property type="match status" value="2"/>
</dbReference>
<evidence type="ECO:0000256" key="3">
    <source>
        <dbReference type="ARBA" id="ARBA00012110"/>
    </source>
</evidence>
<dbReference type="Gene3D" id="1.25.40.340">
    <property type="match status" value="2"/>
</dbReference>
<dbReference type="Pfam" id="PF02733">
    <property type="entry name" value="Dak1"/>
    <property type="match status" value="2"/>
</dbReference>
<dbReference type="SUPFAM" id="SSF82549">
    <property type="entry name" value="DAK1/DegV-like"/>
    <property type="match status" value="2"/>
</dbReference>
<dbReference type="PROSITE" id="PS51481">
    <property type="entry name" value="DHAK"/>
    <property type="match status" value="2"/>
</dbReference>
<dbReference type="Proteomes" id="UP001367676">
    <property type="component" value="Unassembled WGS sequence"/>
</dbReference>
<evidence type="ECO:0000256" key="12">
    <source>
        <dbReference type="ARBA" id="ARBA00045490"/>
    </source>
</evidence>
<evidence type="ECO:0000256" key="6">
    <source>
        <dbReference type="ARBA" id="ARBA00022679"/>
    </source>
</evidence>
<evidence type="ECO:0000256" key="14">
    <source>
        <dbReference type="ARBA" id="ARBA00047974"/>
    </source>
</evidence>
<dbReference type="InterPro" id="IPR050861">
    <property type="entry name" value="Dihydroxyacetone_Kinase"/>
</dbReference>
<dbReference type="GO" id="GO:0005524">
    <property type="term" value="F:ATP binding"/>
    <property type="evidence" value="ECO:0007669"/>
    <property type="project" value="UniProtKB-KW"/>
</dbReference>
<feature type="domain" description="DhaK" evidence="18">
    <location>
        <begin position="502"/>
        <end position="827"/>
    </location>
</feature>
<evidence type="ECO:0000259" key="17">
    <source>
        <dbReference type="PROSITE" id="PS51480"/>
    </source>
</evidence>
<reference evidence="19 20" key="1">
    <citation type="submission" date="2024-03" db="EMBL/GenBank/DDBJ databases">
        <title>Adaptation during the transition from Ophiocordyceps entomopathogen to insect associate is accompanied by gene loss and intensified selection.</title>
        <authorList>
            <person name="Ward C.M."/>
            <person name="Onetto C.A."/>
            <person name="Borneman A.R."/>
        </authorList>
    </citation>
    <scope>NUCLEOTIDE SEQUENCE [LARGE SCALE GENOMIC DNA]</scope>
    <source>
        <strain evidence="19">AWRI1</strain>
        <tissue evidence="19">Single Adult Female</tissue>
    </source>
</reference>
<evidence type="ECO:0000256" key="11">
    <source>
        <dbReference type="ARBA" id="ARBA00032426"/>
    </source>
</evidence>
<evidence type="ECO:0000256" key="2">
    <source>
        <dbReference type="ARBA" id="ARBA00012107"/>
    </source>
</evidence>
<evidence type="ECO:0000256" key="9">
    <source>
        <dbReference type="ARBA" id="ARBA00022840"/>
    </source>
</evidence>
<name>A0AAN9U3D7_9HEMI</name>
<dbReference type="InterPro" id="IPR004007">
    <property type="entry name" value="DhaL_dom"/>
</dbReference>
<dbReference type="GO" id="GO:0019563">
    <property type="term" value="P:glycerol catabolic process"/>
    <property type="evidence" value="ECO:0007669"/>
    <property type="project" value="TreeGrafter"/>
</dbReference>
<evidence type="ECO:0000256" key="7">
    <source>
        <dbReference type="ARBA" id="ARBA00022741"/>
    </source>
</evidence>
<dbReference type="FunFam" id="3.40.50.10440:FF:000001">
    <property type="entry name" value="Dihydroxyacetone kinase, DhaK subunit"/>
    <property type="match status" value="1"/>
</dbReference>
<dbReference type="GO" id="GO:0005829">
    <property type="term" value="C:cytosol"/>
    <property type="evidence" value="ECO:0007669"/>
    <property type="project" value="TreeGrafter"/>
</dbReference>
<comment type="catalytic activity">
    <reaction evidence="14">
        <text>D-glyceraldehyde + ATP = D-glyceraldehyde 3-phosphate + ADP + H(+)</text>
        <dbReference type="Rhea" id="RHEA:13941"/>
        <dbReference type="ChEBI" id="CHEBI:15378"/>
        <dbReference type="ChEBI" id="CHEBI:17378"/>
        <dbReference type="ChEBI" id="CHEBI:30616"/>
        <dbReference type="ChEBI" id="CHEBI:59776"/>
        <dbReference type="ChEBI" id="CHEBI:456216"/>
        <dbReference type="EC" id="2.7.1.28"/>
    </reaction>
</comment>
<accession>A0AAN9U3D7</accession>
<comment type="function">
    <text evidence="12">Catalyzes both the phosphorylation of dihydroxyacetone and of glyceraldehyde, and the splitting of ribonucleoside diphosphate-X compounds among which FAD is the best substrate. Represses IFIH1-mediated cellular antiviral response.</text>
</comment>
<sequence length="1075" mass="116524">MSLMKFISNPETAVHDAFCGLKYSYPSLTIDPDNRIVISNEVGFVGSGMASGAVAGFVFASPPVDTIYKAIRTLAKYNDSSMAQCGKTLTEIATECQLAIDSIATMAVSVSSCAVPGTGLLFTMGNDEIDIGLGIHGEAGISRTKLKPVREIIEIMSSKLIEALHLTDGSEICVMLSNTGAVSVLEMYGLCNQVNELLGSKNFKILRFYTGHYLTSLDMAGFQLCILNMTGHRGWLDCLDAPTEAPGWNGTCLSIPSPKSKDSITIEKVDDETVPTETGPKFSKSETLVFKKCLLAAANNIIEAEKRLNELDSLTGDGDCGSTLKRLAEATKRDILNLKLEFPALSFYHLSKLSQHNMGGASGALYGIMFAAAAKSLISVESINWLNVWKTSIERLQFYCKAQIGDRTMVDVLLPACEEFGRKLATDKNQVAALEAAVAVAKLKCDETKFMNARLGKASYVPSQYIKDVDPGAYAVTLWLNAVLLTVRSSSCGMSKMKFLSDAETAVEDALRGFKCSYPALFVDPRNRIVLRNQISTHKVCLISGGGSGHEPFSVGFVGDGMLSGAVAGLIFASPPPQKIFQCIHTLSSRNKNAGVLVIVLNYTGDILNFGSAVEEAKSYNINVDMVVVDEDCSRIGDEVQGAGRRGMCGSGFVYKIAGSMAQAGRSLEKVANECRIINNCMASIGAAVTPCTMPGFGPLFKIDEDEIEVGLGVHGEAGISKSKVHSFDYLIQSMVNKIVQTLSLASNDQVAVIINNLGTVSQLEMGVICNKVYNKLTDANIQVYRMYYGSLMTSLDMAGFQISVLNVTRHLYWVAHLDSHTDAPGWPSTCVSVPLPETAEIVTIDDEETSLLNIGPRLSSEGAMLFEKCLRSVLDLLIAKENEEKNDELEPVPGSTADTGSALERVAERILRDMPTLDMQHPAACFYHVSEICYNVGGSSGVLYGILFTSCTKFLTKASTIDWLQMWKTSVDTLLSYCNVRIGDKTMADVLSSAYEEFETNFGTKEVLSAFEDAVKAGRIKCREICAAGPKFAKPKFPSPDFAIGSYADVYWVSALLEIISQTLNKYYKKLEAY</sequence>
<comment type="catalytic activity">
    <reaction evidence="16">
        <text>dihydroxyacetone + ATP = dihydroxyacetone phosphate + ADP + H(+)</text>
        <dbReference type="Rhea" id="RHEA:15773"/>
        <dbReference type="ChEBI" id="CHEBI:15378"/>
        <dbReference type="ChEBI" id="CHEBI:16016"/>
        <dbReference type="ChEBI" id="CHEBI:30616"/>
        <dbReference type="ChEBI" id="CHEBI:57642"/>
        <dbReference type="ChEBI" id="CHEBI:456216"/>
        <dbReference type="EC" id="2.7.1.29"/>
    </reaction>
</comment>
<comment type="catalytic activity">
    <reaction evidence="15">
        <text>FAD = riboflavin cyclic-4',5'-phosphate + AMP + H(+)</text>
        <dbReference type="Rhea" id="RHEA:13729"/>
        <dbReference type="ChEBI" id="CHEBI:15378"/>
        <dbReference type="ChEBI" id="CHEBI:57692"/>
        <dbReference type="ChEBI" id="CHEBI:76202"/>
        <dbReference type="ChEBI" id="CHEBI:456215"/>
        <dbReference type="EC" id="4.6.1.15"/>
    </reaction>
</comment>
<comment type="subunit">
    <text evidence="13">Homodimer. Interacts with IFIH1 (via the CARD domains), the interaction is inhibited by viral infection.</text>
</comment>
<dbReference type="InterPro" id="IPR004006">
    <property type="entry name" value="DhaK_dom"/>
</dbReference>
<evidence type="ECO:0000256" key="16">
    <source>
        <dbReference type="ARBA" id="ARBA00048898"/>
    </source>
</evidence>
<comment type="caution">
    <text evidence="19">The sequence shown here is derived from an EMBL/GenBank/DDBJ whole genome shotgun (WGS) entry which is preliminary data.</text>
</comment>
<dbReference type="Pfam" id="PF02734">
    <property type="entry name" value="Dak2"/>
    <property type="match status" value="2"/>
</dbReference>
<dbReference type="AlphaFoldDB" id="A0AAN9U3D7"/>
<organism evidence="19 20">
    <name type="scientific">Parthenolecanium corni</name>
    <dbReference type="NCBI Taxonomy" id="536013"/>
    <lineage>
        <taxon>Eukaryota</taxon>
        <taxon>Metazoa</taxon>
        <taxon>Ecdysozoa</taxon>
        <taxon>Arthropoda</taxon>
        <taxon>Hexapoda</taxon>
        <taxon>Insecta</taxon>
        <taxon>Pterygota</taxon>
        <taxon>Neoptera</taxon>
        <taxon>Paraneoptera</taxon>
        <taxon>Hemiptera</taxon>
        <taxon>Sternorrhyncha</taxon>
        <taxon>Coccoidea</taxon>
        <taxon>Coccidae</taxon>
        <taxon>Parthenolecanium</taxon>
    </lineage>
</organism>
<dbReference type="PANTHER" id="PTHR28629:SF4">
    <property type="entry name" value="TRIOKINASE_FMN CYCLASE"/>
    <property type="match status" value="1"/>
</dbReference>
<evidence type="ECO:0000256" key="15">
    <source>
        <dbReference type="ARBA" id="ARBA00048526"/>
    </source>
</evidence>
<feature type="domain" description="DhaK" evidence="18">
    <location>
        <begin position="1"/>
        <end position="248"/>
    </location>
</feature>
<evidence type="ECO:0000256" key="1">
    <source>
        <dbReference type="ARBA" id="ARBA00008757"/>
    </source>
</evidence>
<evidence type="ECO:0000259" key="18">
    <source>
        <dbReference type="PROSITE" id="PS51481"/>
    </source>
</evidence>
<evidence type="ECO:0000313" key="20">
    <source>
        <dbReference type="Proteomes" id="UP001367676"/>
    </source>
</evidence>
<comment type="similarity">
    <text evidence="1">Belongs to the dihydroxyacetone kinase (DAK) family.</text>
</comment>
<feature type="domain" description="DhaL" evidence="17">
    <location>
        <begin position="288"/>
        <end position="485"/>
    </location>
</feature>
<evidence type="ECO:0000256" key="13">
    <source>
        <dbReference type="ARBA" id="ARBA00046681"/>
    </source>
</evidence>
<keyword evidence="7" id="KW-0547">Nucleotide-binding</keyword>
<dbReference type="GO" id="GO:0034012">
    <property type="term" value="F:FAD-AMP lyase (cyclizing) activity"/>
    <property type="evidence" value="ECO:0007669"/>
    <property type="project" value="UniProtKB-EC"/>
</dbReference>
<dbReference type="FunFam" id="1.25.40.340:FF:000002">
    <property type="entry name" value="Dihydroxyacetone kinase, L subunit"/>
    <property type="match status" value="1"/>
</dbReference>
<evidence type="ECO:0000256" key="5">
    <source>
        <dbReference type="ARBA" id="ARBA00018932"/>
    </source>
</evidence>
<proteinExistence type="inferred from homology"/>
<dbReference type="EC" id="2.7.1.28" evidence="3"/>
<dbReference type="SMART" id="SM01120">
    <property type="entry name" value="Dak2"/>
    <property type="match status" value="2"/>
</dbReference>
<keyword evidence="9" id="KW-0067">ATP-binding</keyword>
<dbReference type="PANTHER" id="PTHR28629">
    <property type="entry name" value="TRIOKINASE/FMN CYCLASE"/>
    <property type="match status" value="1"/>
</dbReference>
<keyword evidence="20" id="KW-1185">Reference proteome</keyword>